<dbReference type="CDD" id="cd06582">
    <property type="entry name" value="TM_PBP1_LivH_like"/>
    <property type="match status" value="1"/>
</dbReference>
<dbReference type="GO" id="GO:0022857">
    <property type="term" value="F:transmembrane transporter activity"/>
    <property type="evidence" value="ECO:0007669"/>
    <property type="project" value="InterPro"/>
</dbReference>
<organism evidence="10">
    <name type="scientific">Caldilineaceae bacterium SB0664_bin_27</name>
    <dbReference type="NCBI Taxonomy" id="2605260"/>
    <lineage>
        <taxon>Bacteria</taxon>
        <taxon>Bacillati</taxon>
        <taxon>Chloroflexota</taxon>
        <taxon>Caldilineae</taxon>
        <taxon>Caldilineales</taxon>
        <taxon>Caldilineaceae</taxon>
    </lineage>
</organism>
<evidence type="ECO:0000256" key="9">
    <source>
        <dbReference type="SAM" id="Phobius"/>
    </source>
</evidence>
<dbReference type="PANTHER" id="PTHR11795:SF451">
    <property type="entry name" value="ABC TRANSPORTER PERMEASE PROTEIN"/>
    <property type="match status" value="1"/>
</dbReference>
<feature type="transmembrane region" description="Helical" evidence="9">
    <location>
        <begin position="207"/>
        <end position="226"/>
    </location>
</feature>
<evidence type="ECO:0000256" key="8">
    <source>
        <dbReference type="ARBA" id="ARBA00037998"/>
    </source>
</evidence>
<feature type="transmembrane region" description="Helical" evidence="9">
    <location>
        <begin position="158"/>
        <end position="178"/>
    </location>
</feature>
<name>A0A6B0YVX1_9CHLR</name>
<reference evidence="10" key="1">
    <citation type="submission" date="2019-09" db="EMBL/GenBank/DDBJ databases">
        <title>Characterisation of the sponge microbiome using genome-centric metagenomics.</title>
        <authorList>
            <person name="Engelberts J.P."/>
            <person name="Robbins S.J."/>
            <person name="De Goeij J.M."/>
            <person name="Aranda M."/>
            <person name="Bell S.C."/>
            <person name="Webster N.S."/>
        </authorList>
    </citation>
    <scope>NUCLEOTIDE SEQUENCE</scope>
    <source>
        <strain evidence="10">SB0664_bin_27</strain>
    </source>
</reference>
<keyword evidence="4 9" id="KW-0812">Transmembrane</keyword>
<feature type="transmembrane region" description="Helical" evidence="9">
    <location>
        <begin position="12"/>
        <end position="31"/>
    </location>
</feature>
<feature type="transmembrane region" description="Helical" evidence="9">
    <location>
        <begin position="38"/>
        <end position="57"/>
    </location>
</feature>
<keyword evidence="5" id="KW-0029">Amino-acid transport</keyword>
<dbReference type="AlphaFoldDB" id="A0A6B0YVX1"/>
<keyword evidence="2" id="KW-0813">Transport</keyword>
<dbReference type="InterPro" id="IPR001851">
    <property type="entry name" value="ABC_transp_permease"/>
</dbReference>
<feature type="transmembrane region" description="Helical" evidence="9">
    <location>
        <begin position="101"/>
        <end position="126"/>
    </location>
</feature>
<dbReference type="GO" id="GO:0005886">
    <property type="term" value="C:plasma membrane"/>
    <property type="evidence" value="ECO:0007669"/>
    <property type="project" value="UniProtKB-SubCell"/>
</dbReference>
<evidence type="ECO:0000256" key="6">
    <source>
        <dbReference type="ARBA" id="ARBA00022989"/>
    </source>
</evidence>
<evidence type="ECO:0000256" key="2">
    <source>
        <dbReference type="ARBA" id="ARBA00022448"/>
    </source>
</evidence>
<dbReference type="GO" id="GO:0006865">
    <property type="term" value="P:amino acid transport"/>
    <property type="evidence" value="ECO:0007669"/>
    <property type="project" value="UniProtKB-KW"/>
</dbReference>
<evidence type="ECO:0000256" key="1">
    <source>
        <dbReference type="ARBA" id="ARBA00004651"/>
    </source>
</evidence>
<dbReference type="InterPro" id="IPR052157">
    <property type="entry name" value="BCAA_transport_permease"/>
</dbReference>
<evidence type="ECO:0000256" key="4">
    <source>
        <dbReference type="ARBA" id="ARBA00022692"/>
    </source>
</evidence>
<sequence length="312" mass="32889">MNWPLVPQQFVTGILNGGTIGLIALGIVLIYKSSEVFNFAHGHLVMFGAFLTWWFTGGGAEPGAGLIDLPLWAAVVAALLVSMGIGLLIERFALRPMTGQPLLAIMLMTLGLAQLLEGATAVLFGVELKSNFPAPFSPSDVLVIPFPGAFGDAIRLKYTLVATFVVATLAAVIFIWFFNSTKTGLAMRATAEDHEVARSVGIRVRRVFGLSWGIAGVIATLGGVLLATVSGVSLNLSTVALIAFPAILLGGLESLGGALLGGFAIGLVQALVQASRLIEVRNSSEIAPYLLLLVVLLIRPEGLFGQKRIERI</sequence>
<evidence type="ECO:0000256" key="3">
    <source>
        <dbReference type="ARBA" id="ARBA00022475"/>
    </source>
</evidence>
<feature type="transmembrane region" description="Helical" evidence="9">
    <location>
        <begin position="69"/>
        <end position="89"/>
    </location>
</feature>
<evidence type="ECO:0000256" key="5">
    <source>
        <dbReference type="ARBA" id="ARBA00022970"/>
    </source>
</evidence>
<protein>
    <submittedName>
        <fullName evidence="10">Branched-chain amino acid ABC transporter permease</fullName>
    </submittedName>
</protein>
<accession>A0A6B0YVX1</accession>
<comment type="subcellular location">
    <subcellularLocation>
        <location evidence="1">Cell membrane</location>
        <topology evidence="1">Multi-pass membrane protein</topology>
    </subcellularLocation>
</comment>
<dbReference type="PANTHER" id="PTHR11795">
    <property type="entry name" value="BRANCHED-CHAIN AMINO ACID TRANSPORT SYSTEM PERMEASE PROTEIN LIVH"/>
    <property type="match status" value="1"/>
</dbReference>
<dbReference type="Pfam" id="PF02653">
    <property type="entry name" value="BPD_transp_2"/>
    <property type="match status" value="1"/>
</dbReference>
<comment type="similarity">
    <text evidence="8">Belongs to the binding-protein-dependent transport system permease family. LivHM subfamily.</text>
</comment>
<evidence type="ECO:0000256" key="7">
    <source>
        <dbReference type="ARBA" id="ARBA00023136"/>
    </source>
</evidence>
<proteinExistence type="inferred from homology"/>
<evidence type="ECO:0000313" key="10">
    <source>
        <dbReference type="EMBL" id="MXY95210.1"/>
    </source>
</evidence>
<keyword evidence="3" id="KW-1003">Cell membrane</keyword>
<gene>
    <name evidence="10" type="ORF">F4Y42_17345</name>
</gene>
<keyword evidence="6 9" id="KW-1133">Transmembrane helix</keyword>
<keyword evidence="7 9" id="KW-0472">Membrane</keyword>
<dbReference type="EMBL" id="VXRG01000141">
    <property type="protein sequence ID" value="MXY95210.1"/>
    <property type="molecule type" value="Genomic_DNA"/>
</dbReference>
<comment type="caution">
    <text evidence="10">The sequence shown here is derived from an EMBL/GenBank/DDBJ whole genome shotgun (WGS) entry which is preliminary data.</text>
</comment>